<feature type="transmembrane region" description="Helical" evidence="2">
    <location>
        <begin position="237"/>
        <end position="259"/>
    </location>
</feature>
<evidence type="ECO:0000256" key="1">
    <source>
        <dbReference type="SAM" id="MobiDB-lite"/>
    </source>
</evidence>
<feature type="transmembrane region" description="Helical" evidence="2">
    <location>
        <begin position="205"/>
        <end position="225"/>
    </location>
</feature>
<keyword evidence="2" id="KW-0472">Membrane</keyword>
<proteinExistence type="predicted"/>
<reference evidence="3" key="1">
    <citation type="submission" date="2022-08" db="UniProtKB">
        <authorList>
            <consortium name="EnsemblMetazoa"/>
        </authorList>
    </citation>
    <scope>IDENTIFICATION</scope>
    <source>
        <strain evidence="3">EBRO</strain>
    </source>
</reference>
<dbReference type="EnsemblMetazoa" id="AATE018636-RA">
    <property type="protein sequence ID" value="AATE018636-PA.1"/>
    <property type="gene ID" value="AATE018636"/>
</dbReference>
<sequence>MADAGRLRSEAGGVALLVVLEVAGGSGFLGVGRFSCWCGGDGDEAGEPAVGVGGDVLTGRTFTPAPAAVADAEGVFVVVVDDVVDVEEVAATVDAADETTGCWGLGAGFGFGTAKFPLSNFGIEETAVDDGVTEDEVEEDAVVAAGVGAGGGPYTFTFFLRSSGRSLLISVSRIGLAAAAGDVMLTHGLLWARFSSRGFWNLPPAPLATLCVVALLLLEPVLPLLLPALMALEVGSFVGTVGLLAGACASVAAFALPFATFDGPVAGTGAGRTGCEGLTAGILVTDTIGGGGGGGGVLKRNGLGESHFARAGTVFLLDFSEDDFAGSLFEGSGGEDTGLGEATDGGGGGTFGLRKIGGTMCSDGDLMFSATFFSTSALISSSDSFCFFGPDRIELESFALRFSEEEEAEVPLPLVDEASRGGDDDLELGDPFSVGSGVGFLASTPGDFGGDGGGEEVTVALAATGFSFASGDEGVEVEVAAGVLMGASWNEFRNCDFSSANRFTGGEGGEGGNGGGDGVLDGCLLSFISNLSVEVAMSGLRWSIFSTIGCFGASGGLELLWLFGDFTFALDAPPEEDLDNECSFFDSDWLMPGLSSTLYGASLLFFSPWSLIFSMRILSSSICSFILSCIFCVRGESVFLRFTLSGRSDLWTRPPDAGLAKPPAPAPPEGTGDDDDDDDDCDAGTSDCGLCRKLTYLFLFSSIFSLIDSFLRATTVVGVAGDCESPLAVTIFRFPFTSGVPGAVAVVVDVVVGRAVNAPPVPGASDALLSETQPKDGTSGRSGTSAVMRLGERRNGISGSSSGFVSVRKRYLLVRAEDKMLGVFAALGRGGEGGCFRVVPIEVSPAAQLVLVQLRNQFEHDRLQRNIRPGLKEKKKKKKNEWVKDGA</sequence>
<feature type="transmembrane region" description="Helical" evidence="2">
    <location>
        <begin position="167"/>
        <end position="185"/>
    </location>
</feature>
<evidence type="ECO:0000313" key="3">
    <source>
        <dbReference type="EnsemblMetazoa" id="AATE018636-PA.1"/>
    </source>
</evidence>
<accession>A0A182JIC6</accession>
<dbReference type="AlphaFoldDB" id="A0A182JIC6"/>
<organism evidence="3">
    <name type="scientific">Anopheles atroparvus</name>
    <name type="common">European mosquito</name>
    <dbReference type="NCBI Taxonomy" id="41427"/>
    <lineage>
        <taxon>Eukaryota</taxon>
        <taxon>Metazoa</taxon>
        <taxon>Ecdysozoa</taxon>
        <taxon>Arthropoda</taxon>
        <taxon>Hexapoda</taxon>
        <taxon>Insecta</taxon>
        <taxon>Pterygota</taxon>
        <taxon>Neoptera</taxon>
        <taxon>Endopterygota</taxon>
        <taxon>Diptera</taxon>
        <taxon>Nematocera</taxon>
        <taxon>Culicoidea</taxon>
        <taxon>Culicidae</taxon>
        <taxon>Anophelinae</taxon>
        <taxon>Anopheles</taxon>
    </lineage>
</organism>
<feature type="compositionally biased region" description="Polar residues" evidence="1">
    <location>
        <begin position="770"/>
        <end position="785"/>
    </location>
</feature>
<feature type="region of interest" description="Disordered" evidence="1">
    <location>
        <begin position="653"/>
        <end position="679"/>
    </location>
</feature>
<keyword evidence="2" id="KW-1133">Transmembrane helix</keyword>
<dbReference type="VEuPathDB" id="VectorBase:AATE018636"/>
<feature type="region of interest" description="Disordered" evidence="1">
    <location>
        <begin position="763"/>
        <end position="801"/>
    </location>
</feature>
<name>A0A182JIC6_ANOAO</name>
<protein>
    <submittedName>
        <fullName evidence="3">Uncharacterized protein</fullName>
    </submittedName>
</protein>
<evidence type="ECO:0000256" key="2">
    <source>
        <dbReference type="SAM" id="Phobius"/>
    </source>
</evidence>
<keyword evidence="2" id="KW-0812">Transmembrane</keyword>